<protein>
    <submittedName>
        <fullName evidence="1">Uncharacterized protein</fullName>
    </submittedName>
</protein>
<name>A0A3S5B8E9_9PLAT</name>
<evidence type="ECO:0000313" key="2">
    <source>
        <dbReference type="Proteomes" id="UP000784294"/>
    </source>
</evidence>
<dbReference type="AlphaFoldDB" id="A0A3S5B8E9"/>
<sequence length="154" mass="16878">MYVVGVRLQCLSCTVPTQFGTAATARLFLSPCRLVQQVLQTQLLEASQSETSKLHCNTLVDAVSEATSFDSGEKVPIFRPSYNGHHQNALSSSQPKSSVVHILYIRPLCSPHMSAKKHVDVSVSVCACVCANNCMSRMEEHLMKPKLLIGNMID</sequence>
<keyword evidence="2" id="KW-1185">Reference proteome</keyword>
<gene>
    <name evidence="1" type="ORF">PXEA_LOCUS9439</name>
</gene>
<accession>A0A3S5B8E9</accession>
<evidence type="ECO:0000313" key="1">
    <source>
        <dbReference type="EMBL" id="VEL15999.1"/>
    </source>
</evidence>
<dbReference type="EMBL" id="CAAALY010026742">
    <property type="protein sequence ID" value="VEL15999.1"/>
    <property type="molecule type" value="Genomic_DNA"/>
</dbReference>
<reference evidence="1" key="1">
    <citation type="submission" date="2018-11" db="EMBL/GenBank/DDBJ databases">
        <authorList>
            <consortium name="Pathogen Informatics"/>
        </authorList>
    </citation>
    <scope>NUCLEOTIDE SEQUENCE</scope>
</reference>
<organism evidence="1 2">
    <name type="scientific">Protopolystoma xenopodis</name>
    <dbReference type="NCBI Taxonomy" id="117903"/>
    <lineage>
        <taxon>Eukaryota</taxon>
        <taxon>Metazoa</taxon>
        <taxon>Spiralia</taxon>
        <taxon>Lophotrochozoa</taxon>
        <taxon>Platyhelminthes</taxon>
        <taxon>Monogenea</taxon>
        <taxon>Polyopisthocotylea</taxon>
        <taxon>Polystomatidea</taxon>
        <taxon>Polystomatidae</taxon>
        <taxon>Protopolystoma</taxon>
    </lineage>
</organism>
<comment type="caution">
    <text evidence="1">The sequence shown here is derived from an EMBL/GenBank/DDBJ whole genome shotgun (WGS) entry which is preliminary data.</text>
</comment>
<proteinExistence type="predicted"/>
<dbReference type="Proteomes" id="UP000784294">
    <property type="component" value="Unassembled WGS sequence"/>
</dbReference>